<feature type="compositionally biased region" description="Polar residues" evidence="1">
    <location>
        <begin position="189"/>
        <end position="219"/>
    </location>
</feature>
<accession>A0A5E4PQY7</accession>
<feature type="region of interest" description="Disordered" evidence="1">
    <location>
        <begin position="525"/>
        <end position="565"/>
    </location>
</feature>
<keyword evidence="4" id="KW-1185">Reference proteome</keyword>
<feature type="signal peptide" evidence="2">
    <location>
        <begin position="1"/>
        <end position="17"/>
    </location>
</feature>
<feature type="region of interest" description="Disordered" evidence="1">
    <location>
        <begin position="182"/>
        <end position="252"/>
    </location>
</feature>
<feature type="region of interest" description="Disordered" evidence="1">
    <location>
        <begin position="82"/>
        <end position="102"/>
    </location>
</feature>
<evidence type="ECO:0000256" key="1">
    <source>
        <dbReference type="SAM" id="MobiDB-lite"/>
    </source>
</evidence>
<name>A0A5E4PQY7_9NEOP</name>
<gene>
    <name evidence="3" type="ORF">LSINAPIS_LOCUS1102</name>
</gene>
<feature type="compositionally biased region" description="Polar residues" evidence="1">
    <location>
        <begin position="90"/>
        <end position="102"/>
    </location>
</feature>
<dbReference type="AlphaFoldDB" id="A0A5E4PQY7"/>
<dbReference type="EMBL" id="FZQP02000127">
    <property type="protein sequence ID" value="VVC87516.1"/>
    <property type="molecule type" value="Genomic_DNA"/>
</dbReference>
<evidence type="ECO:0000256" key="2">
    <source>
        <dbReference type="SAM" id="SignalP"/>
    </source>
</evidence>
<keyword evidence="2" id="KW-0732">Signal</keyword>
<dbReference type="Proteomes" id="UP000324832">
    <property type="component" value="Unassembled WGS sequence"/>
</dbReference>
<feature type="region of interest" description="Disordered" evidence="1">
    <location>
        <begin position="388"/>
        <end position="482"/>
    </location>
</feature>
<feature type="compositionally biased region" description="Polar residues" evidence="1">
    <location>
        <begin position="553"/>
        <end position="565"/>
    </location>
</feature>
<organism evidence="3 4">
    <name type="scientific">Leptidea sinapis</name>
    <dbReference type="NCBI Taxonomy" id="189913"/>
    <lineage>
        <taxon>Eukaryota</taxon>
        <taxon>Metazoa</taxon>
        <taxon>Ecdysozoa</taxon>
        <taxon>Arthropoda</taxon>
        <taxon>Hexapoda</taxon>
        <taxon>Insecta</taxon>
        <taxon>Pterygota</taxon>
        <taxon>Neoptera</taxon>
        <taxon>Endopterygota</taxon>
        <taxon>Lepidoptera</taxon>
        <taxon>Glossata</taxon>
        <taxon>Ditrysia</taxon>
        <taxon>Papilionoidea</taxon>
        <taxon>Pieridae</taxon>
        <taxon>Dismorphiinae</taxon>
        <taxon>Leptidea</taxon>
    </lineage>
</organism>
<feature type="compositionally biased region" description="Basic and acidic residues" evidence="1">
    <location>
        <begin position="913"/>
        <end position="925"/>
    </location>
</feature>
<sequence>MELSSVLVLSLVSLVTASPHGYGASNVARAEASASAFGNGFSKSSSSSFASSSASASSSSSTYSFSGAGTNGITHYGQTGGCPSGHCQPHSPSLPSDNANNKGFSQANAAAIAGAGAHAEFLGPDGLYNPTQPCSSGKCDTGLNPNYSTGCKSGLCGPSGSGSLINTNQDHQVAPVVPEDSKNFLKKSGQGNSNPTTFQHKDSVVSNQETQQPTTTNKQLPPENKLNQAECDSPDCEKPSVPNSAPGKPALHLTPPYEETICTSHNCNFGYDKNGKLPSSYNVPILANPNTDSDLTKSPLCEDGKCKDANNYNKGNYDYSSSQECTDGNCDIYVMPKPTSQETLRTQCKYGNCEKLPEGSIGSVIPDLPSGCSSGKCDIIQILSTSQKPISPTTEKPRYTENENSPPNYNNLPKGPTTPEKPFYTEKENSCNSPNCGQNSGPNNYESMPHYTTSSNYNIRPLDSKHEPNPQTGNNGIQTTLNPSIEQGVSTNEPYKGKFDGATRILSYSSGPPEQYSHQPDYKNMPHNPSYNTGSQHGLLNSQIGGNIFSDVSGANPSSHTSNNYKPDYPGANNKKQESGFIFGSSGTSAYANKPFLDHNPSYANPALGSISPIPYTPSYIKDTDAKKPLYTGGFGGPTGLLQPNDVSIPSTTSPHHQLPCVGESCIPSPHIPSVNVAYKPNCVSGGCVSSSQPPSTAHQSVPHHSNCVGGTCGSKPDIHSVNLPHNPDCVGGSCVPNHHIPSTNAPHQPNCLGGACAPNPHNPTSTSLRPNCVGAGCATYSYNPSTTIPQQSNCISGTCAPTPTANSVANAAADAKAVPYTGGFGGPPGLLKPYDSGKLDAINNFDVKSTYAKNNNIAPFGTGGSNLGPKNAINGIYNSAQAGAVASSSAVVNGGNYGRDSKGCNSGCSSHPSDDTKSKTDQGKEGENIANISAKSIAVANSNAQGHGGAVATASAHASAGVYVNGGR</sequence>
<feature type="region of interest" description="Disordered" evidence="1">
    <location>
        <begin position="903"/>
        <end position="925"/>
    </location>
</feature>
<feature type="compositionally biased region" description="Polar residues" evidence="1">
    <location>
        <begin position="402"/>
        <end position="411"/>
    </location>
</feature>
<feature type="compositionally biased region" description="Polar residues" evidence="1">
    <location>
        <begin position="430"/>
        <end position="458"/>
    </location>
</feature>
<proteinExistence type="predicted"/>
<reference evidence="3 4" key="1">
    <citation type="submission" date="2017-07" db="EMBL/GenBank/DDBJ databases">
        <authorList>
            <person name="Talla V."/>
            <person name="Backstrom N."/>
        </authorList>
    </citation>
    <scope>NUCLEOTIDE SEQUENCE [LARGE SCALE GENOMIC DNA]</scope>
</reference>
<evidence type="ECO:0000313" key="4">
    <source>
        <dbReference type="Proteomes" id="UP000324832"/>
    </source>
</evidence>
<evidence type="ECO:0000313" key="3">
    <source>
        <dbReference type="EMBL" id="VVC87516.1"/>
    </source>
</evidence>
<feature type="compositionally biased region" description="Polar residues" evidence="1">
    <location>
        <begin position="469"/>
        <end position="482"/>
    </location>
</feature>
<protein>
    <submittedName>
        <fullName evidence="3">Uncharacterized protein</fullName>
    </submittedName>
</protein>
<feature type="compositionally biased region" description="Polar residues" evidence="1">
    <location>
        <begin position="527"/>
        <end position="545"/>
    </location>
</feature>
<feature type="chain" id="PRO_5023107482" evidence="2">
    <location>
        <begin position="18"/>
        <end position="969"/>
    </location>
</feature>